<dbReference type="eggNOG" id="COG2084">
    <property type="taxonomic scope" value="Bacteria"/>
</dbReference>
<evidence type="ECO:0000256" key="4">
    <source>
        <dbReference type="PIRSR" id="PIRSR000103-1"/>
    </source>
</evidence>
<evidence type="ECO:0000313" key="7">
    <source>
        <dbReference type="EMBL" id="ACL73014.1"/>
    </source>
</evidence>
<dbReference type="OrthoDB" id="9786703at2"/>
<name>B8GSZ9_THISH</name>
<dbReference type="HOGENOM" id="CLU_035117_1_0_6"/>
<dbReference type="Gene3D" id="1.10.1040.10">
    <property type="entry name" value="N-(1-d-carboxylethyl)-l-norvaline Dehydrogenase, domain 2"/>
    <property type="match status" value="1"/>
</dbReference>
<feature type="domain" description="6-phosphogluconate dehydrogenase NADP-binding" evidence="5">
    <location>
        <begin position="2"/>
        <end position="161"/>
    </location>
</feature>
<dbReference type="InterPro" id="IPR006115">
    <property type="entry name" value="6PGDH_NADP-bd"/>
</dbReference>
<keyword evidence="2" id="KW-0560">Oxidoreductase</keyword>
<evidence type="ECO:0000313" key="8">
    <source>
        <dbReference type="Proteomes" id="UP000002383"/>
    </source>
</evidence>
<evidence type="ECO:0000259" key="6">
    <source>
        <dbReference type="Pfam" id="PF14833"/>
    </source>
</evidence>
<keyword evidence="8" id="KW-1185">Reference proteome</keyword>
<dbReference type="InterPro" id="IPR029154">
    <property type="entry name" value="HIBADH-like_NADP-bd"/>
</dbReference>
<dbReference type="AlphaFoldDB" id="B8GSZ9"/>
<dbReference type="RefSeq" id="WP_012638493.1">
    <property type="nucleotide sequence ID" value="NC_011901.1"/>
</dbReference>
<dbReference type="InterPro" id="IPR008927">
    <property type="entry name" value="6-PGluconate_DH-like_C_sf"/>
</dbReference>
<dbReference type="GO" id="GO:0016491">
    <property type="term" value="F:oxidoreductase activity"/>
    <property type="evidence" value="ECO:0007669"/>
    <property type="project" value="UniProtKB-KW"/>
</dbReference>
<dbReference type="EMBL" id="CP001339">
    <property type="protein sequence ID" value="ACL73014.1"/>
    <property type="molecule type" value="Genomic_DNA"/>
</dbReference>
<feature type="domain" description="3-hydroxyisobutyrate dehydrogenase-like NAD-binding" evidence="6">
    <location>
        <begin position="164"/>
        <end position="284"/>
    </location>
</feature>
<dbReference type="InterPro" id="IPR036291">
    <property type="entry name" value="NAD(P)-bd_dom_sf"/>
</dbReference>
<dbReference type="PROSITE" id="PS00895">
    <property type="entry name" value="3_HYDROXYISOBUT_DH"/>
    <property type="match status" value="1"/>
</dbReference>
<gene>
    <name evidence="7" type="ordered locus">Tgr7_1933</name>
</gene>
<dbReference type="Pfam" id="PF14833">
    <property type="entry name" value="NAD_binding_11"/>
    <property type="match status" value="1"/>
</dbReference>
<dbReference type="KEGG" id="tgr:Tgr7_1933"/>
<evidence type="ECO:0000256" key="1">
    <source>
        <dbReference type="ARBA" id="ARBA00009080"/>
    </source>
</evidence>
<organism evidence="7 8">
    <name type="scientific">Thioalkalivibrio sulfidiphilus (strain HL-EbGR7)</name>
    <dbReference type="NCBI Taxonomy" id="396588"/>
    <lineage>
        <taxon>Bacteria</taxon>
        <taxon>Pseudomonadati</taxon>
        <taxon>Pseudomonadota</taxon>
        <taxon>Gammaproteobacteria</taxon>
        <taxon>Chromatiales</taxon>
        <taxon>Ectothiorhodospiraceae</taxon>
        <taxon>Thioalkalivibrio</taxon>
    </lineage>
</organism>
<feature type="active site" evidence="4">
    <location>
        <position position="170"/>
    </location>
</feature>
<dbReference type="InterPro" id="IPR015815">
    <property type="entry name" value="HIBADH-related"/>
</dbReference>
<comment type="similarity">
    <text evidence="1">Belongs to the HIBADH-related family.</text>
</comment>
<evidence type="ECO:0000256" key="2">
    <source>
        <dbReference type="ARBA" id="ARBA00023002"/>
    </source>
</evidence>
<evidence type="ECO:0000256" key="3">
    <source>
        <dbReference type="ARBA" id="ARBA00023027"/>
    </source>
</evidence>
<proteinExistence type="inferred from homology"/>
<protein>
    <submittedName>
        <fullName evidence="7">Oxidoreductase protein</fullName>
    </submittedName>
</protein>
<dbReference type="PANTHER" id="PTHR43060">
    <property type="entry name" value="3-HYDROXYISOBUTYRATE DEHYDROGENASE-LIKE 1, MITOCHONDRIAL-RELATED"/>
    <property type="match status" value="1"/>
</dbReference>
<evidence type="ECO:0000259" key="5">
    <source>
        <dbReference type="Pfam" id="PF03446"/>
    </source>
</evidence>
<dbReference type="Pfam" id="PF03446">
    <property type="entry name" value="NAD_binding_2"/>
    <property type="match status" value="1"/>
</dbReference>
<dbReference type="SUPFAM" id="SSF51735">
    <property type="entry name" value="NAD(P)-binding Rossmann-fold domains"/>
    <property type="match status" value="1"/>
</dbReference>
<dbReference type="GO" id="GO:0050661">
    <property type="term" value="F:NADP binding"/>
    <property type="evidence" value="ECO:0007669"/>
    <property type="project" value="InterPro"/>
</dbReference>
<dbReference type="SUPFAM" id="SSF48179">
    <property type="entry name" value="6-phosphogluconate dehydrogenase C-terminal domain-like"/>
    <property type="match status" value="1"/>
</dbReference>
<sequence>MKVGYIGLGIMGRPMAANLLKAGYEVCVWARRPESLEPLKAAGATVAASPAELAGQVDVVFTNVSDTADVEAVLLGENGVIHGARPGLIVVDHSTIAAGASRRMAEKLAGQGIQMLDVPVSGGEQGAIDGTLTLMVGGEAEALEKVRPLLEVVGGTITHVGGPGAGQIAKTCNQMIVAQSLQAIGEAFTLAEAADVDPARVREALLGGFAYSRILEVHGQRMLDKNYRPGFKARLHRKDMGIALQTAAELGVATPGSAVATQFINALVGQDMGELDSSALVEMLRRLNKG</sequence>
<dbReference type="PIRSF" id="PIRSF000103">
    <property type="entry name" value="HIBADH"/>
    <property type="match status" value="1"/>
</dbReference>
<accession>B8GSZ9</accession>
<reference evidence="7 8" key="1">
    <citation type="journal article" date="2011" name="Stand. Genomic Sci.">
        <title>Complete genome sequence of 'Thioalkalivibrio sulfidophilus' HL-EbGr7.</title>
        <authorList>
            <person name="Muyzer G."/>
            <person name="Sorokin D.Y."/>
            <person name="Mavromatis K."/>
            <person name="Lapidus A."/>
            <person name="Clum A."/>
            <person name="Ivanova N."/>
            <person name="Pati A."/>
            <person name="d'Haeseleer P."/>
            <person name="Woyke T."/>
            <person name="Kyrpides N.C."/>
        </authorList>
    </citation>
    <scope>NUCLEOTIDE SEQUENCE [LARGE SCALE GENOMIC DNA]</scope>
    <source>
        <strain evidence="7 8">HL-EbGR7</strain>
    </source>
</reference>
<keyword evidence="3" id="KW-0520">NAD</keyword>
<dbReference type="STRING" id="396588.Tgr7_1933"/>
<dbReference type="InterPro" id="IPR002204">
    <property type="entry name" value="3-OH-isobutyrate_DH-rel_CS"/>
</dbReference>
<dbReference type="GO" id="GO:0051287">
    <property type="term" value="F:NAD binding"/>
    <property type="evidence" value="ECO:0007669"/>
    <property type="project" value="InterPro"/>
</dbReference>
<dbReference type="InterPro" id="IPR013328">
    <property type="entry name" value="6PGD_dom2"/>
</dbReference>
<dbReference type="GO" id="GO:0016054">
    <property type="term" value="P:organic acid catabolic process"/>
    <property type="evidence" value="ECO:0007669"/>
    <property type="project" value="UniProtKB-ARBA"/>
</dbReference>
<dbReference type="Gene3D" id="3.40.50.720">
    <property type="entry name" value="NAD(P)-binding Rossmann-like Domain"/>
    <property type="match status" value="1"/>
</dbReference>
<dbReference type="Proteomes" id="UP000002383">
    <property type="component" value="Chromosome"/>
</dbReference>
<dbReference type="PANTHER" id="PTHR43060:SF15">
    <property type="entry name" value="3-HYDROXYISOBUTYRATE DEHYDROGENASE-LIKE 1, MITOCHONDRIAL-RELATED"/>
    <property type="match status" value="1"/>
</dbReference>